<dbReference type="Proteomes" id="UP000187203">
    <property type="component" value="Unassembled WGS sequence"/>
</dbReference>
<protein>
    <submittedName>
        <fullName evidence="1">Uncharacterized protein</fullName>
    </submittedName>
</protein>
<keyword evidence="2" id="KW-1185">Reference proteome</keyword>
<evidence type="ECO:0000313" key="2">
    <source>
        <dbReference type="Proteomes" id="UP000187203"/>
    </source>
</evidence>
<evidence type="ECO:0000313" key="1">
    <source>
        <dbReference type="EMBL" id="OMP10417.1"/>
    </source>
</evidence>
<accession>A0A1R3KTP3</accession>
<gene>
    <name evidence="1" type="ORF">COLO4_04525</name>
</gene>
<dbReference type="AlphaFoldDB" id="A0A1R3KTP3"/>
<comment type="caution">
    <text evidence="1">The sequence shown here is derived from an EMBL/GenBank/DDBJ whole genome shotgun (WGS) entry which is preliminary data.</text>
</comment>
<dbReference type="EMBL" id="AWUE01011844">
    <property type="protein sequence ID" value="OMP10417.1"/>
    <property type="molecule type" value="Genomic_DNA"/>
</dbReference>
<proteinExistence type="predicted"/>
<sequence>MTLKAILEQDFALSRCQAHVSSLLHDLLRWTLKPNWNLSEAANNTGER</sequence>
<name>A0A1R3KTP3_9ROSI</name>
<organism evidence="1 2">
    <name type="scientific">Corchorus olitorius</name>
    <dbReference type="NCBI Taxonomy" id="93759"/>
    <lineage>
        <taxon>Eukaryota</taxon>
        <taxon>Viridiplantae</taxon>
        <taxon>Streptophyta</taxon>
        <taxon>Embryophyta</taxon>
        <taxon>Tracheophyta</taxon>
        <taxon>Spermatophyta</taxon>
        <taxon>Magnoliopsida</taxon>
        <taxon>eudicotyledons</taxon>
        <taxon>Gunneridae</taxon>
        <taxon>Pentapetalae</taxon>
        <taxon>rosids</taxon>
        <taxon>malvids</taxon>
        <taxon>Malvales</taxon>
        <taxon>Malvaceae</taxon>
        <taxon>Grewioideae</taxon>
        <taxon>Apeibeae</taxon>
        <taxon>Corchorus</taxon>
    </lineage>
</organism>
<reference evidence="2" key="1">
    <citation type="submission" date="2013-09" db="EMBL/GenBank/DDBJ databases">
        <title>Corchorus olitorius genome sequencing.</title>
        <authorList>
            <person name="Alam M."/>
            <person name="Haque M.S."/>
            <person name="Islam M.S."/>
            <person name="Emdad E.M."/>
            <person name="Islam M.M."/>
            <person name="Ahmed B."/>
            <person name="Halim A."/>
            <person name="Hossen Q.M.M."/>
            <person name="Hossain M.Z."/>
            <person name="Ahmed R."/>
            <person name="Khan M.M."/>
            <person name="Islam R."/>
            <person name="Rashid M.M."/>
            <person name="Khan S.A."/>
            <person name="Rahman M.S."/>
            <person name="Alam M."/>
            <person name="Yahiya A.S."/>
            <person name="Khan M.S."/>
            <person name="Azam M.S."/>
            <person name="Haque T."/>
            <person name="Lashkar M.Z.H."/>
            <person name="Akhand A.I."/>
            <person name="Morshed G."/>
            <person name="Roy S."/>
            <person name="Uddin K.S."/>
            <person name="Rabeya T."/>
            <person name="Hossain A.S."/>
            <person name="Chowdhury A."/>
            <person name="Snigdha A.R."/>
            <person name="Mortoza M.S."/>
            <person name="Matin S.A."/>
            <person name="Hoque S.M.E."/>
            <person name="Islam M.K."/>
            <person name="Roy D.K."/>
            <person name="Haider R."/>
            <person name="Moosa M.M."/>
            <person name="Elias S.M."/>
            <person name="Hasan A.M."/>
            <person name="Jahan S."/>
            <person name="Shafiuddin M."/>
            <person name="Mahmood N."/>
            <person name="Shommy N.S."/>
        </authorList>
    </citation>
    <scope>NUCLEOTIDE SEQUENCE [LARGE SCALE GENOMIC DNA]</scope>
    <source>
        <strain evidence="2">cv. O-4</strain>
    </source>
</reference>